<dbReference type="AlphaFoldDB" id="A0A1E3R0C2"/>
<keyword evidence="3 9" id="KW-0378">Hydrolase</keyword>
<dbReference type="EC" id="3.2.1.25" evidence="2"/>
<dbReference type="GO" id="GO:0004567">
    <property type="term" value="F:beta-mannosidase activity"/>
    <property type="evidence" value="ECO:0007669"/>
    <property type="project" value="UniProtKB-EC"/>
</dbReference>
<dbReference type="Proteomes" id="UP000094336">
    <property type="component" value="Unassembled WGS sequence"/>
</dbReference>
<evidence type="ECO:0000259" key="8">
    <source>
        <dbReference type="Pfam" id="PF22666"/>
    </source>
</evidence>
<gene>
    <name evidence="9" type="ORF">BABINDRAFT_159689</name>
</gene>
<dbReference type="GeneID" id="30145675"/>
<dbReference type="SUPFAM" id="SSF49785">
    <property type="entry name" value="Galactose-binding domain-like"/>
    <property type="match status" value="1"/>
</dbReference>
<dbReference type="SUPFAM" id="SSF49303">
    <property type="entry name" value="beta-Galactosidase/glucuronidase domain"/>
    <property type="match status" value="2"/>
</dbReference>
<dbReference type="Gene3D" id="3.20.20.80">
    <property type="entry name" value="Glycosidases"/>
    <property type="match status" value="1"/>
</dbReference>
<evidence type="ECO:0000256" key="2">
    <source>
        <dbReference type="ARBA" id="ARBA00012754"/>
    </source>
</evidence>
<dbReference type="RefSeq" id="XP_018988582.1">
    <property type="nucleotide sequence ID" value="XM_019127822.1"/>
</dbReference>
<evidence type="ECO:0000259" key="6">
    <source>
        <dbReference type="Pfam" id="PF00703"/>
    </source>
</evidence>
<dbReference type="FunFam" id="3.20.20.80:FF:000050">
    <property type="entry name" value="Beta-mannosidase B"/>
    <property type="match status" value="1"/>
</dbReference>
<protein>
    <recommendedName>
        <fullName evidence="2">beta-mannosidase</fullName>
        <ecNumber evidence="2">3.2.1.25</ecNumber>
    </recommendedName>
</protein>
<sequence length="800" mass="90789">MNEKEVQWVAEKDWEYRSLFAVTADAQSFAHHQFVFKSLDTFALVYLNGELILEADNMFREYAVTVKPGQIKFGGENEMLIHFQSALLVSRSIEKKRGIAKAFNGETNRVYVRKAQYHYGWDWGPVLNTCGPCRPILFHSYDLRLGNIFVKPLVDDLTASKVEVEVEVELLGNAGGSVKIDVLSYDNSTGVIGDLITTMSSNSTVTTLSVKNPKFWFPVGYGNQDRYAFRVTLLYGSVEIETSTQLVGLRKVELVQETFADLPGSSFYLKVNNIPVYCAGSNWIPAHSFSTKLTNRDYTDWLEIMINGNQNMIRVWAGGYYETDWFYEECDRLGLLVWQDFMFACGQYPGDLEFIALVSLEVESQLKRLRNHCSLAIFAGNNEDYQVAEQFKLEWDPSDNSGDYSNTTFPARTIYEVILPKLMAQYLPDVPYHPGSPFGGSHSADPTIGDAHVWDIWHGAQLPYQDAPSLSARFVSEFGMEALCSLKTYRECITDISELYPQSETVCHHNKADGFERRLALYVMENIKVTSLDLESWIYATQLMQAECLSFVYKSWRRNWKRDGERFTGGTLVWQINDCWPVASWAIVDFYKRPKLAYYAVKRESARLTLGSYRTEVVEGTVTRVSEEAPPHDYAPKVYDLDIWGVNASVGVVEGILKTDVYNITTGEKLFSLDDRAVSLAENGCTDLVIKLRLPDMPVVINSILVSRESPSVVLSRSSDWPQPLKFLKFPKTNIKMIVSQGKVELSSDKPIKGVEIVLDDLETEIFLSDNGVDLFPGETRIIEAKGLKGDEKLRVRYYK</sequence>
<dbReference type="InterPro" id="IPR050887">
    <property type="entry name" value="Beta-mannosidase_GH2"/>
</dbReference>
<dbReference type="SUPFAM" id="SSF51445">
    <property type="entry name" value="(Trans)glycosidases"/>
    <property type="match status" value="1"/>
</dbReference>
<comment type="catalytic activity">
    <reaction evidence="1">
        <text>Hydrolysis of terminal, non-reducing beta-D-mannose residues in beta-D-mannosides.</text>
        <dbReference type="EC" id="3.2.1.25"/>
    </reaction>
</comment>
<evidence type="ECO:0000313" key="9">
    <source>
        <dbReference type="EMBL" id="ODQ83254.1"/>
    </source>
</evidence>
<reference evidence="10" key="1">
    <citation type="submission" date="2016-05" db="EMBL/GenBank/DDBJ databases">
        <title>Comparative genomics of biotechnologically important yeasts.</title>
        <authorList>
            <consortium name="DOE Joint Genome Institute"/>
            <person name="Riley R."/>
            <person name="Haridas S."/>
            <person name="Wolfe K.H."/>
            <person name="Lopes M.R."/>
            <person name="Hittinger C.T."/>
            <person name="Goker M."/>
            <person name="Salamov A."/>
            <person name="Wisecaver J."/>
            <person name="Long T.M."/>
            <person name="Aerts A.L."/>
            <person name="Barry K."/>
            <person name="Choi C."/>
            <person name="Clum A."/>
            <person name="Coughlan A.Y."/>
            <person name="Deshpande S."/>
            <person name="Douglass A.P."/>
            <person name="Hanson S.J."/>
            <person name="Klenk H.-P."/>
            <person name="Labutti K."/>
            <person name="Lapidus A."/>
            <person name="Lindquist E."/>
            <person name="Lipzen A."/>
            <person name="Meier-Kolthoff J.P."/>
            <person name="Ohm R.A."/>
            <person name="Otillar R.P."/>
            <person name="Pangilinan J."/>
            <person name="Peng Y."/>
            <person name="Rokas A."/>
            <person name="Rosa C.A."/>
            <person name="Scheuner C."/>
            <person name="Sibirny A.A."/>
            <person name="Slot J.C."/>
            <person name="Stielow J.B."/>
            <person name="Sun H."/>
            <person name="Kurtzman C.P."/>
            <person name="Blackwell M."/>
            <person name="Grigoriev I.V."/>
            <person name="Jeffries T.W."/>
        </authorList>
    </citation>
    <scope>NUCLEOTIDE SEQUENCE [LARGE SCALE GENOMIC DNA]</scope>
    <source>
        <strain evidence="10">NRRL Y-12698</strain>
    </source>
</reference>
<feature type="domain" description="Beta-mannosidase-like galactose-binding" evidence="8">
    <location>
        <begin position="2"/>
        <end position="134"/>
    </location>
</feature>
<organism evidence="9 10">
    <name type="scientific">Babjeviella inositovora NRRL Y-12698</name>
    <dbReference type="NCBI Taxonomy" id="984486"/>
    <lineage>
        <taxon>Eukaryota</taxon>
        <taxon>Fungi</taxon>
        <taxon>Dikarya</taxon>
        <taxon>Ascomycota</taxon>
        <taxon>Saccharomycotina</taxon>
        <taxon>Pichiomycetes</taxon>
        <taxon>Serinales incertae sedis</taxon>
        <taxon>Babjeviella</taxon>
    </lineage>
</organism>
<dbReference type="PANTHER" id="PTHR43730:SF1">
    <property type="entry name" value="BETA-MANNOSIDASE"/>
    <property type="match status" value="1"/>
</dbReference>
<keyword evidence="5" id="KW-0326">Glycosidase</keyword>
<evidence type="ECO:0000256" key="3">
    <source>
        <dbReference type="ARBA" id="ARBA00022801"/>
    </source>
</evidence>
<dbReference type="Gene3D" id="2.60.40.10">
    <property type="entry name" value="Immunoglobulins"/>
    <property type="match status" value="2"/>
</dbReference>
<dbReference type="EMBL" id="KV454426">
    <property type="protein sequence ID" value="ODQ83254.1"/>
    <property type="molecule type" value="Genomic_DNA"/>
</dbReference>
<feature type="domain" description="Glycoside hydrolase family 2 immunoglobulin-like beta-sandwich" evidence="6">
    <location>
        <begin position="145"/>
        <end position="250"/>
    </location>
</feature>
<evidence type="ECO:0000259" key="7">
    <source>
        <dbReference type="Pfam" id="PF17753"/>
    </source>
</evidence>
<evidence type="ECO:0000313" key="10">
    <source>
        <dbReference type="Proteomes" id="UP000094336"/>
    </source>
</evidence>
<dbReference type="Pfam" id="PF22666">
    <property type="entry name" value="Glyco_hydro_2_N2"/>
    <property type="match status" value="1"/>
</dbReference>
<dbReference type="InterPro" id="IPR054593">
    <property type="entry name" value="Beta-mannosidase-like_N2"/>
</dbReference>
<name>A0A1E3R0C2_9ASCO</name>
<proteinExistence type="predicted"/>
<accession>A0A1E3R0C2</accession>
<dbReference type="InterPro" id="IPR041625">
    <property type="entry name" value="Beta-mannosidase_Ig"/>
</dbReference>
<dbReference type="OrthoDB" id="2866996at2759"/>
<evidence type="ECO:0000256" key="5">
    <source>
        <dbReference type="ARBA" id="ARBA00023295"/>
    </source>
</evidence>
<feature type="domain" description="Beta-mannosidase Ig-fold" evidence="7">
    <location>
        <begin position="735"/>
        <end position="787"/>
    </location>
</feature>
<dbReference type="Gene3D" id="2.60.120.260">
    <property type="entry name" value="Galactose-binding domain-like"/>
    <property type="match status" value="1"/>
</dbReference>
<dbReference type="InterPro" id="IPR036156">
    <property type="entry name" value="Beta-gal/glucu_dom_sf"/>
</dbReference>
<dbReference type="STRING" id="984486.A0A1E3R0C2"/>
<dbReference type="InterPro" id="IPR017853">
    <property type="entry name" value="GH"/>
</dbReference>
<evidence type="ECO:0000256" key="1">
    <source>
        <dbReference type="ARBA" id="ARBA00000829"/>
    </source>
</evidence>
<dbReference type="PANTHER" id="PTHR43730">
    <property type="entry name" value="BETA-MANNOSIDASE"/>
    <property type="match status" value="1"/>
</dbReference>
<dbReference type="InterPro" id="IPR013783">
    <property type="entry name" value="Ig-like_fold"/>
</dbReference>
<dbReference type="GO" id="GO:0006516">
    <property type="term" value="P:glycoprotein catabolic process"/>
    <property type="evidence" value="ECO:0007669"/>
    <property type="project" value="TreeGrafter"/>
</dbReference>
<dbReference type="GO" id="GO:0005975">
    <property type="term" value="P:carbohydrate metabolic process"/>
    <property type="evidence" value="ECO:0007669"/>
    <property type="project" value="InterPro"/>
</dbReference>
<keyword evidence="4" id="KW-0325">Glycoprotein</keyword>
<dbReference type="Pfam" id="PF17753">
    <property type="entry name" value="Ig_mannosidase"/>
    <property type="match status" value="1"/>
</dbReference>
<dbReference type="InterPro" id="IPR008979">
    <property type="entry name" value="Galactose-bd-like_sf"/>
</dbReference>
<dbReference type="InterPro" id="IPR006102">
    <property type="entry name" value="Ig-like_GH2"/>
</dbReference>
<dbReference type="Pfam" id="PF00703">
    <property type="entry name" value="Glyco_hydro_2"/>
    <property type="match status" value="1"/>
</dbReference>
<evidence type="ECO:0000256" key="4">
    <source>
        <dbReference type="ARBA" id="ARBA00023180"/>
    </source>
</evidence>
<keyword evidence="10" id="KW-1185">Reference proteome</keyword>